<gene>
    <name evidence="1" type="ORF">BLA29_003921</name>
</gene>
<dbReference type="AlphaFoldDB" id="A0A1Y3AQJ4"/>
<sequence>MISYIDKVFHYRNHNEEEYYVVLSIYDQQRKYLSDLDIRYCNRDHRSNISDMHQLINYNETLVAFRLLHIENDPALDVT</sequence>
<dbReference type="EMBL" id="MUJZ01067076">
    <property type="protein sequence ID" value="OTF70148.1"/>
    <property type="molecule type" value="Genomic_DNA"/>
</dbReference>
<keyword evidence="2" id="KW-1185">Reference proteome</keyword>
<protein>
    <submittedName>
        <fullName evidence="1">Uncharacterized protein</fullName>
    </submittedName>
</protein>
<proteinExistence type="predicted"/>
<evidence type="ECO:0000313" key="1">
    <source>
        <dbReference type="EMBL" id="OTF70148.1"/>
    </source>
</evidence>
<dbReference type="Proteomes" id="UP000194236">
    <property type="component" value="Unassembled WGS sequence"/>
</dbReference>
<organism evidence="1 2">
    <name type="scientific">Euroglyphus maynei</name>
    <name type="common">Mayne's house dust mite</name>
    <dbReference type="NCBI Taxonomy" id="6958"/>
    <lineage>
        <taxon>Eukaryota</taxon>
        <taxon>Metazoa</taxon>
        <taxon>Ecdysozoa</taxon>
        <taxon>Arthropoda</taxon>
        <taxon>Chelicerata</taxon>
        <taxon>Arachnida</taxon>
        <taxon>Acari</taxon>
        <taxon>Acariformes</taxon>
        <taxon>Sarcoptiformes</taxon>
        <taxon>Astigmata</taxon>
        <taxon>Psoroptidia</taxon>
        <taxon>Analgoidea</taxon>
        <taxon>Pyroglyphidae</taxon>
        <taxon>Pyroglyphinae</taxon>
        <taxon>Euroglyphus</taxon>
    </lineage>
</organism>
<accession>A0A1Y3AQJ4</accession>
<reference evidence="1 2" key="1">
    <citation type="submission" date="2017-03" db="EMBL/GenBank/DDBJ databases">
        <title>Genome Survey of Euroglyphus maynei.</title>
        <authorList>
            <person name="Arlian L.G."/>
            <person name="Morgan M.S."/>
            <person name="Rider S.D."/>
        </authorList>
    </citation>
    <scope>NUCLEOTIDE SEQUENCE [LARGE SCALE GENOMIC DNA]</scope>
    <source>
        <strain evidence="1">Arlian Lab</strain>
        <tissue evidence="1">Whole body</tissue>
    </source>
</reference>
<comment type="caution">
    <text evidence="1">The sequence shown here is derived from an EMBL/GenBank/DDBJ whole genome shotgun (WGS) entry which is preliminary data.</text>
</comment>
<name>A0A1Y3AQJ4_EURMA</name>
<evidence type="ECO:0000313" key="2">
    <source>
        <dbReference type="Proteomes" id="UP000194236"/>
    </source>
</evidence>